<dbReference type="EMBL" id="DYZF01000068">
    <property type="protein sequence ID" value="HJE50923.1"/>
    <property type="molecule type" value="Genomic_DNA"/>
</dbReference>
<reference evidence="1" key="2">
    <citation type="submission" date="2021-09" db="EMBL/GenBank/DDBJ databases">
        <authorList>
            <person name="Gilroy R."/>
        </authorList>
    </citation>
    <scope>NUCLEOTIDE SEQUENCE</scope>
    <source>
        <strain evidence="1">ChiGjej3B3-7470</strain>
    </source>
</reference>
<reference evidence="1" key="1">
    <citation type="journal article" date="2021" name="PeerJ">
        <title>Extensive microbial diversity within the chicken gut microbiome revealed by metagenomics and culture.</title>
        <authorList>
            <person name="Gilroy R."/>
            <person name="Ravi A."/>
            <person name="Getino M."/>
            <person name="Pursley I."/>
            <person name="Horton D.L."/>
            <person name="Alikhan N.F."/>
            <person name="Baker D."/>
            <person name="Gharbi K."/>
            <person name="Hall N."/>
            <person name="Watson M."/>
            <person name="Adriaenssens E.M."/>
            <person name="Foster-Nyarko E."/>
            <person name="Jarju S."/>
            <person name="Secka A."/>
            <person name="Antonio M."/>
            <person name="Oren A."/>
            <person name="Chaudhuri R.R."/>
            <person name="La Ragione R."/>
            <person name="Hildebrand F."/>
            <person name="Pallen M.J."/>
        </authorList>
    </citation>
    <scope>NUCLEOTIDE SEQUENCE</scope>
    <source>
        <strain evidence="1">ChiGjej3B3-7470</strain>
    </source>
</reference>
<evidence type="ECO:0000313" key="1">
    <source>
        <dbReference type="EMBL" id="HJE50923.1"/>
    </source>
</evidence>
<dbReference type="NCBIfam" id="TIGR01549">
    <property type="entry name" value="HAD-SF-IA-v1"/>
    <property type="match status" value="1"/>
</dbReference>
<dbReference type="SFLD" id="SFLDG01129">
    <property type="entry name" value="C1.5:_HAD__Beta-PGM__Phosphata"/>
    <property type="match status" value="1"/>
</dbReference>
<dbReference type="InterPro" id="IPR023198">
    <property type="entry name" value="PGP-like_dom2"/>
</dbReference>
<dbReference type="Pfam" id="PF13419">
    <property type="entry name" value="HAD_2"/>
    <property type="match status" value="1"/>
</dbReference>
<dbReference type="Proteomes" id="UP000712713">
    <property type="component" value="Unassembled WGS sequence"/>
</dbReference>
<dbReference type="SUPFAM" id="SSF56784">
    <property type="entry name" value="HAD-like"/>
    <property type="match status" value="1"/>
</dbReference>
<protein>
    <submittedName>
        <fullName evidence="1">HAD family phosphatase</fullName>
    </submittedName>
</protein>
<dbReference type="AlphaFoldDB" id="A0A921ELX8"/>
<dbReference type="NCBIfam" id="TIGR01509">
    <property type="entry name" value="HAD-SF-IA-v3"/>
    <property type="match status" value="1"/>
</dbReference>
<evidence type="ECO:0000313" key="2">
    <source>
        <dbReference type="Proteomes" id="UP000712713"/>
    </source>
</evidence>
<gene>
    <name evidence="1" type="ORF">K8V15_02920</name>
</gene>
<dbReference type="InterPro" id="IPR041492">
    <property type="entry name" value="HAD_2"/>
</dbReference>
<dbReference type="Gene3D" id="3.40.50.1000">
    <property type="entry name" value="HAD superfamily/HAD-like"/>
    <property type="match status" value="1"/>
</dbReference>
<accession>A0A921ELX8</accession>
<dbReference type="PANTHER" id="PTHR18901">
    <property type="entry name" value="2-DEOXYGLUCOSE-6-PHOSPHATE PHOSPHATASE 2"/>
    <property type="match status" value="1"/>
</dbReference>
<dbReference type="Gene3D" id="1.10.150.240">
    <property type="entry name" value="Putative phosphatase, domain 2"/>
    <property type="match status" value="1"/>
</dbReference>
<proteinExistence type="predicted"/>
<dbReference type="PANTHER" id="PTHR18901:SF38">
    <property type="entry name" value="PSEUDOURIDINE-5'-PHOSPHATASE"/>
    <property type="match status" value="1"/>
</dbReference>
<name>A0A921ELX8_9ACTN</name>
<dbReference type="InterPro" id="IPR036412">
    <property type="entry name" value="HAD-like_sf"/>
</dbReference>
<comment type="caution">
    <text evidence="1">The sequence shown here is derived from an EMBL/GenBank/DDBJ whole genome shotgun (WGS) entry which is preliminary data.</text>
</comment>
<organism evidence="1 2">
    <name type="scientific">Tessaracoccus flavescens</name>
    <dbReference type="NCBI Taxonomy" id="399497"/>
    <lineage>
        <taxon>Bacteria</taxon>
        <taxon>Bacillati</taxon>
        <taxon>Actinomycetota</taxon>
        <taxon>Actinomycetes</taxon>
        <taxon>Propionibacteriales</taxon>
        <taxon>Propionibacteriaceae</taxon>
        <taxon>Tessaracoccus</taxon>
    </lineage>
</organism>
<dbReference type="SFLD" id="SFLDS00003">
    <property type="entry name" value="Haloacid_Dehalogenase"/>
    <property type="match status" value="1"/>
</dbReference>
<dbReference type="PRINTS" id="PR00413">
    <property type="entry name" value="HADHALOGNASE"/>
</dbReference>
<dbReference type="CDD" id="cd07505">
    <property type="entry name" value="HAD_BPGM-like"/>
    <property type="match status" value="1"/>
</dbReference>
<sequence>MQAEPIAVLWDFDGTMVDTEPLWASTEQEMLAEYGVHWGDEEMLACHGQSATVTCQWMAEAAGEPDEGEKWYWALHERIVSHLRRHGLPWLPGARELMAEMEAAGVRCAVVTASNSYIMAAAKEQLPAAVEFIVTADDVAETKPNPEAYQQAMQRLGVAPDDVLILEDSAPGTAAALASGAFVYAVPSIANLDDHPRLHRADEGLDRISWPELVGLWRANKGNQ</sequence>
<dbReference type="InterPro" id="IPR023214">
    <property type="entry name" value="HAD_sf"/>
</dbReference>
<dbReference type="InterPro" id="IPR006439">
    <property type="entry name" value="HAD-SF_hydro_IA"/>
</dbReference>